<dbReference type="PROSITE" id="PS50943">
    <property type="entry name" value="HTH_CROC1"/>
    <property type="match status" value="1"/>
</dbReference>
<dbReference type="CDD" id="cd00093">
    <property type="entry name" value="HTH_XRE"/>
    <property type="match status" value="1"/>
</dbReference>
<evidence type="ECO:0000313" key="2">
    <source>
        <dbReference type="EMBL" id="MEJ8474614.1"/>
    </source>
</evidence>
<dbReference type="SMART" id="SM00530">
    <property type="entry name" value="HTH_XRE"/>
    <property type="match status" value="1"/>
</dbReference>
<dbReference type="InterPro" id="IPR010982">
    <property type="entry name" value="Lambda_DNA-bd_dom_sf"/>
</dbReference>
<keyword evidence="3" id="KW-1185">Reference proteome</keyword>
<protein>
    <submittedName>
        <fullName evidence="2">Helix-turn-helix transcriptional regulator</fullName>
    </submittedName>
</protein>
<proteinExistence type="predicted"/>
<gene>
    <name evidence="2" type="ORF">V6575_10995</name>
</gene>
<dbReference type="SUPFAM" id="SSF47413">
    <property type="entry name" value="lambda repressor-like DNA-binding domains"/>
    <property type="match status" value="1"/>
</dbReference>
<sequence>MVSKIGKRLAVVRENAGFLQIPFAEKLGVSQSSYKNYERGASPVPASLIAKVCEDYDISPAWLLLGEGQIKSEMNGKLVEGVVLTIEKFAEVNNLEPPLDKKAKIIRFVYEEIVSGRDFKDKDVKRLFNTVM</sequence>
<dbReference type="Pfam" id="PF01381">
    <property type="entry name" value="HTH_3"/>
    <property type="match status" value="1"/>
</dbReference>
<dbReference type="Proteomes" id="UP001385499">
    <property type="component" value="Unassembled WGS sequence"/>
</dbReference>
<evidence type="ECO:0000313" key="3">
    <source>
        <dbReference type="Proteomes" id="UP001385499"/>
    </source>
</evidence>
<dbReference type="EMBL" id="JBAKIA010000006">
    <property type="protein sequence ID" value="MEJ8474614.1"/>
    <property type="molecule type" value="Genomic_DNA"/>
</dbReference>
<reference evidence="2 3" key="1">
    <citation type="submission" date="2024-02" db="EMBL/GenBank/DDBJ databases">
        <title>Roseibium algae sp. nov., isolated from marine alga (Grateloupia sp.), showing potential in myo-inositol conversion.</title>
        <authorList>
            <person name="Wang Y."/>
        </authorList>
    </citation>
    <scope>NUCLEOTIDE SEQUENCE [LARGE SCALE GENOMIC DNA]</scope>
    <source>
        <strain evidence="2 3">H3510</strain>
    </source>
</reference>
<comment type="caution">
    <text evidence="2">The sequence shown here is derived from an EMBL/GenBank/DDBJ whole genome shotgun (WGS) entry which is preliminary data.</text>
</comment>
<evidence type="ECO:0000259" key="1">
    <source>
        <dbReference type="PROSITE" id="PS50943"/>
    </source>
</evidence>
<name>A0ABU8TKD7_9HYPH</name>
<feature type="domain" description="HTH cro/C1-type" evidence="1">
    <location>
        <begin position="9"/>
        <end position="63"/>
    </location>
</feature>
<dbReference type="InterPro" id="IPR001387">
    <property type="entry name" value="Cro/C1-type_HTH"/>
</dbReference>
<dbReference type="RefSeq" id="WP_340274375.1">
    <property type="nucleotide sequence ID" value="NZ_JBAKIA010000006.1"/>
</dbReference>
<organism evidence="2 3">
    <name type="scientific">Roseibium algae</name>
    <dbReference type="NCBI Taxonomy" id="3123038"/>
    <lineage>
        <taxon>Bacteria</taxon>
        <taxon>Pseudomonadati</taxon>
        <taxon>Pseudomonadota</taxon>
        <taxon>Alphaproteobacteria</taxon>
        <taxon>Hyphomicrobiales</taxon>
        <taxon>Stappiaceae</taxon>
        <taxon>Roseibium</taxon>
    </lineage>
</organism>
<accession>A0ABU8TKD7</accession>
<dbReference type="Gene3D" id="1.10.260.40">
    <property type="entry name" value="lambda repressor-like DNA-binding domains"/>
    <property type="match status" value="1"/>
</dbReference>